<reference evidence="1 2" key="1">
    <citation type="submission" date="2018-10" db="EMBL/GenBank/DDBJ databases">
        <authorList>
            <consortium name="IHU Genomes"/>
        </authorList>
    </citation>
    <scope>NUCLEOTIDE SEQUENCE [LARGE SCALE GENOMIC DNA]</scope>
    <source>
        <strain evidence="1 2">A1</strain>
    </source>
</reference>
<dbReference type="Proteomes" id="UP000594342">
    <property type="component" value="Unassembled WGS sequence"/>
</dbReference>
<name>A0A5K0UBK0_9VIRU</name>
<keyword evidence="2" id="KW-1185">Reference proteome</keyword>
<evidence type="ECO:0000313" key="1">
    <source>
        <dbReference type="EMBL" id="VBB19013.1"/>
    </source>
</evidence>
<organism evidence="1 2">
    <name type="scientific">Yasminevirus sp. GU-2018</name>
    <dbReference type="NCBI Taxonomy" id="2420051"/>
    <lineage>
        <taxon>Viruses</taxon>
        <taxon>Varidnaviria</taxon>
        <taxon>Bamfordvirae</taxon>
        <taxon>Nucleocytoviricota</taxon>
        <taxon>Megaviricetes</taxon>
        <taxon>Imitervirales</taxon>
        <taxon>Mimiviridae</taxon>
        <taxon>Klosneuvirinae</taxon>
        <taxon>Yasminevirus</taxon>
        <taxon>Yasminevirus saudimassiliense</taxon>
    </lineage>
</organism>
<sequence>MTDQLNNKIADVRDLASVTAKRNTALTVIEPKDVDKTLASIKKRVSAIKHDNKRSQLLFVVRHLERMIAESGVKTGIFCVAQKMNGDIYYKHIAFTDGILPKESAYYYDDVFHILKIQEIVFDLKPASDKEMELLTKTVMVSTDTSTGQSGQSSQHYTREFFVDNEITANLPHVRTIYHITKSDTPRIVPFEWLEAGCSVRMIVDRKFDDKSPLLVYKDVGL</sequence>
<protein>
    <submittedName>
        <fullName evidence="1">Uncharacterized protein</fullName>
    </submittedName>
</protein>
<evidence type="ECO:0000313" key="2">
    <source>
        <dbReference type="Proteomes" id="UP000594342"/>
    </source>
</evidence>
<dbReference type="EMBL" id="UPSH01000002">
    <property type="protein sequence ID" value="VBB19013.1"/>
    <property type="molecule type" value="Genomic_DNA"/>
</dbReference>
<comment type="caution">
    <text evidence="1">The sequence shown here is derived from an EMBL/GenBank/DDBJ whole genome shotgun (WGS) entry which is preliminary data.</text>
</comment>
<accession>A0A5K0UBK0</accession>
<proteinExistence type="predicted"/>
<gene>
    <name evidence="1" type="ORF">YASMINEVIRUS_1545</name>
</gene>